<keyword evidence="6 11" id="KW-1133">Transmembrane helix</keyword>
<keyword evidence="8" id="KW-0012">Acyltransferase</keyword>
<dbReference type="InterPro" id="IPR004299">
    <property type="entry name" value="MBOAT_fam"/>
</dbReference>
<evidence type="ECO:0000256" key="10">
    <source>
        <dbReference type="ARBA" id="ARBA00093678"/>
    </source>
</evidence>
<evidence type="ECO:0000256" key="3">
    <source>
        <dbReference type="ARBA" id="ARBA00010323"/>
    </source>
</evidence>
<dbReference type="PANTHER" id="PTHR13906:SF16">
    <property type="entry name" value="LYSOPHOSPHOLIPID ACYLTRANSFERASE 7"/>
    <property type="match status" value="1"/>
</dbReference>
<evidence type="ECO:0000256" key="11">
    <source>
        <dbReference type="SAM" id="Phobius"/>
    </source>
</evidence>
<comment type="pathway">
    <text evidence="9">Phospholipid metabolism.</text>
</comment>
<comment type="subcellular location">
    <subcellularLocation>
        <location evidence="1">Membrane</location>
        <topology evidence="1">Multi-pass membrane protein</topology>
    </subcellularLocation>
</comment>
<dbReference type="PANTHER" id="PTHR13906">
    <property type="entry name" value="PORCUPINE"/>
    <property type="match status" value="1"/>
</dbReference>
<proteinExistence type="inferred from homology"/>
<evidence type="ECO:0000313" key="13">
    <source>
        <dbReference type="Proteomes" id="UP000719412"/>
    </source>
</evidence>
<evidence type="ECO:0000256" key="4">
    <source>
        <dbReference type="ARBA" id="ARBA00022679"/>
    </source>
</evidence>
<dbReference type="GO" id="GO:0030258">
    <property type="term" value="P:lipid modification"/>
    <property type="evidence" value="ECO:0007669"/>
    <property type="project" value="TreeGrafter"/>
</dbReference>
<evidence type="ECO:0000256" key="9">
    <source>
        <dbReference type="ARBA" id="ARBA00025707"/>
    </source>
</evidence>
<keyword evidence="13" id="KW-1185">Reference proteome</keyword>
<reference evidence="12" key="2">
    <citation type="submission" date="2021-08" db="EMBL/GenBank/DDBJ databases">
        <authorList>
            <person name="Eriksson T."/>
        </authorList>
    </citation>
    <scope>NUCLEOTIDE SEQUENCE</scope>
    <source>
        <strain evidence="12">Stoneville</strain>
        <tissue evidence="12">Whole head</tissue>
    </source>
</reference>
<feature type="transmembrane region" description="Helical" evidence="11">
    <location>
        <begin position="258"/>
        <end position="278"/>
    </location>
</feature>
<dbReference type="AlphaFoldDB" id="A0A8J6HC04"/>
<evidence type="ECO:0000256" key="8">
    <source>
        <dbReference type="ARBA" id="ARBA00023315"/>
    </source>
</evidence>
<evidence type="ECO:0000256" key="7">
    <source>
        <dbReference type="ARBA" id="ARBA00023136"/>
    </source>
</evidence>
<dbReference type="InterPro" id="IPR049941">
    <property type="entry name" value="LPLAT_7/PORCN-like"/>
</dbReference>
<evidence type="ECO:0000256" key="1">
    <source>
        <dbReference type="ARBA" id="ARBA00004141"/>
    </source>
</evidence>
<keyword evidence="5 11" id="KW-0812">Transmembrane</keyword>
<reference evidence="12" key="1">
    <citation type="journal article" date="2020" name="J Insects Food Feed">
        <title>The yellow mealworm (Tenebrio molitor) genome: a resource for the emerging insects as food and feed industry.</title>
        <authorList>
            <person name="Eriksson T."/>
            <person name="Andere A."/>
            <person name="Kelstrup H."/>
            <person name="Emery V."/>
            <person name="Picard C."/>
        </authorList>
    </citation>
    <scope>NUCLEOTIDE SEQUENCE</scope>
    <source>
        <strain evidence="12">Stoneville</strain>
        <tissue evidence="12">Whole head</tissue>
    </source>
</reference>
<dbReference type="Pfam" id="PF03062">
    <property type="entry name" value="MBOAT"/>
    <property type="match status" value="1"/>
</dbReference>
<dbReference type="GO" id="GO:0006661">
    <property type="term" value="P:phosphatidylinositol biosynthetic process"/>
    <property type="evidence" value="ECO:0007669"/>
    <property type="project" value="TreeGrafter"/>
</dbReference>
<feature type="transmembrane region" description="Helical" evidence="11">
    <location>
        <begin position="299"/>
        <end position="316"/>
    </location>
</feature>
<comment type="similarity">
    <text evidence="3">Belongs to the membrane-bound acyltransferase family.</text>
</comment>
<dbReference type="GO" id="GO:0071617">
    <property type="term" value="F:lysophospholipid acyltransferase activity"/>
    <property type="evidence" value="ECO:0007669"/>
    <property type="project" value="TreeGrafter"/>
</dbReference>
<evidence type="ECO:0000256" key="5">
    <source>
        <dbReference type="ARBA" id="ARBA00022692"/>
    </source>
</evidence>
<evidence type="ECO:0000256" key="6">
    <source>
        <dbReference type="ARBA" id="ARBA00022989"/>
    </source>
</evidence>
<keyword evidence="7 11" id="KW-0472">Membrane</keyword>
<evidence type="ECO:0000313" key="12">
    <source>
        <dbReference type="EMBL" id="KAH0810963.1"/>
    </source>
</evidence>
<name>A0A8J6HC04_TENMO</name>
<gene>
    <name evidence="12" type="ORF">GEV33_011825</name>
</gene>
<comment type="pathway">
    <text evidence="2">Lipid metabolism; phospholipid metabolism.</text>
</comment>
<organism evidence="12 13">
    <name type="scientific">Tenebrio molitor</name>
    <name type="common">Yellow mealworm beetle</name>
    <dbReference type="NCBI Taxonomy" id="7067"/>
    <lineage>
        <taxon>Eukaryota</taxon>
        <taxon>Metazoa</taxon>
        <taxon>Ecdysozoa</taxon>
        <taxon>Arthropoda</taxon>
        <taxon>Hexapoda</taxon>
        <taxon>Insecta</taxon>
        <taxon>Pterygota</taxon>
        <taxon>Neoptera</taxon>
        <taxon>Endopterygota</taxon>
        <taxon>Coleoptera</taxon>
        <taxon>Polyphaga</taxon>
        <taxon>Cucujiformia</taxon>
        <taxon>Tenebrionidae</taxon>
        <taxon>Tenebrio</taxon>
    </lineage>
</organism>
<comment type="caution">
    <text evidence="12">The sequence shown here is derived from an EMBL/GenBank/DDBJ whole genome shotgun (WGS) entry which is preliminary data.</text>
</comment>
<dbReference type="EMBL" id="JABDTM020027141">
    <property type="protein sequence ID" value="KAH0810963.1"/>
    <property type="molecule type" value="Genomic_DNA"/>
</dbReference>
<dbReference type="GO" id="GO:0044233">
    <property type="term" value="C:mitochondria-associated endoplasmic reticulum membrane contact site"/>
    <property type="evidence" value="ECO:0007669"/>
    <property type="project" value="TreeGrafter"/>
</dbReference>
<dbReference type="Proteomes" id="UP000719412">
    <property type="component" value="Unassembled WGS sequence"/>
</dbReference>
<protein>
    <recommendedName>
        <fullName evidence="10">Lysophospholipid acyltransferase 7</fullName>
    </recommendedName>
</protein>
<accession>A0A8J6HC04</accession>
<dbReference type="GO" id="GO:0016020">
    <property type="term" value="C:membrane"/>
    <property type="evidence" value="ECO:0007669"/>
    <property type="project" value="UniProtKB-SubCell"/>
</dbReference>
<keyword evidence="4" id="KW-0808">Transferase</keyword>
<feature type="transmembrane region" description="Helical" evidence="11">
    <location>
        <begin position="142"/>
        <end position="164"/>
    </location>
</feature>
<evidence type="ECO:0000256" key="2">
    <source>
        <dbReference type="ARBA" id="ARBA00005074"/>
    </source>
</evidence>
<sequence>MMLTLKLVGLAFEVNTTYNSQKKRDNSEKSQNEKDEDEANRIDPTCVDIFHYAFNYVGVLTGPYYRYRTFVDFLNLPFAEHADWKRGTFDKLKFVPLYAVLFLWGTYNWPLSYATSDEFHERSWLYRYWYIWPNFFIFRMRIYIGLVLSECVCTMVGLGAYPTFTKPKSGQGPSENFDQMKKLLSSEGELTKIDYDFETIHNINPYGADFCTTYREAMKHWNICIQYWLAVNVYKRFPSKKYRTAVTMLISSFWHGVYMGYYVCIGTAPLALIVEDVYYKLYLKDGKGKYFKVLEWIHWFFRMHFLSYQAIAFLLLEVNLILHYYNSVYHAGLVLVRNLLFKRFVGIMMCSAVERESTDY</sequence>